<reference evidence="1" key="1">
    <citation type="submission" date="2017-02" db="EMBL/GenBank/DDBJ databases">
        <title>Complete genome sequence of two Escherichia coli phages, vB_EcoM_ ESCO5 and vB_EcoM_ESCO13, which are related to phAPEC8.</title>
        <authorList>
            <person name="Trotereau A."/>
            <person name="Gonnet M."/>
            <person name="Viardot A."/>
            <person name="Lalmanach A.-C."/>
            <person name="Guabiraba R."/>
            <person name="Chanteloup N."/>
            <person name="Schouler C."/>
        </authorList>
    </citation>
    <scope>NUCLEOTIDE SEQUENCE [LARGE SCALE GENOMIC DNA]</scope>
</reference>
<protein>
    <submittedName>
        <fullName evidence="1">Uncharacterized protein</fullName>
    </submittedName>
</protein>
<proteinExistence type="predicted"/>
<sequence>MKNIRVKFLASKFINVRDYLTIGRIYNAKVADENCFIVVDDEGSELYCLFENCSYGVWQVMSEEDEKKESEMYIPEGYVLVPKEPTPEMLEAAKDWTGLTRTAEVVYKSMIAASPLIGKGVGKENEIKRSFTGVL</sequence>
<accession>A0A1D7XF92</accession>
<organism evidence="1 2">
    <name type="scientific">Escherichia phage ESCO13</name>
    <dbReference type="NCBI Taxonomy" id="1881104"/>
    <lineage>
        <taxon>Viruses</taxon>
        <taxon>Duplodnaviria</taxon>
        <taxon>Heunggongvirae</taxon>
        <taxon>Uroviricota</taxon>
        <taxon>Caudoviricetes</taxon>
        <taxon>Stephanstirmvirinae</taxon>
        <taxon>Phapecoctavirus</taxon>
        <taxon>Phapecoctavirus ESCO13</taxon>
    </lineage>
</organism>
<dbReference type="EMBL" id="KX552041">
    <property type="protein sequence ID" value="AOQ27174.1"/>
    <property type="molecule type" value="Genomic_DNA"/>
</dbReference>
<evidence type="ECO:0000313" key="2">
    <source>
        <dbReference type="Proteomes" id="UP000225358"/>
    </source>
</evidence>
<gene>
    <name evidence="1" type="ORF">ESCO13_00048</name>
</gene>
<name>A0A1D7XF92_9CAUD</name>
<keyword evidence="2" id="KW-1185">Reference proteome</keyword>
<dbReference type="Proteomes" id="UP000225358">
    <property type="component" value="Segment"/>
</dbReference>
<evidence type="ECO:0000313" key="1">
    <source>
        <dbReference type="EMBL" id="AOQ27174.1"/>
    </source>
</evidence>